<dbReference type="RefSeq" id="WP_085883825.1">
    <property type="nucleotide sequence ID" value="NZ_FWFR01000002.1"/>
</dbReference>
<dbReference type="OrthoDB" id="214902at2"/>
<evidence type="ECO:0000313" key="3">
    <source>
        <dbReference type="Proteomes" id="UP000193200"/>
    </source>
</evidence>
<gene>
    <name evidence="2" type="ORF">OCH7691_02474</name>
</gene>
<dbReference type="Gene3D" id="3.30.1460.30">
    <property type="entry name" value="YgaC/TfoX-N like chaperone"/>
    <property type="match status" value="1"/>
</dbReference>
<evidence type="ECO:0000259" key="1">
    <source>
        <dbReference type="Pfam" id="PF04993"/>
    </source>
</evidence>
<reference evidence="2 3" key="1">
    <citation type="submission" date="2017-03" db="EMBL/GenBank/DDBJ databases">
        <authorList>
            <person name="Afonso C.L."/>
            <person name="Miller P.J."/>
            <person name="Scott M.A."/>
            <person name="Spackman E."/>
            <person name="Goraichik I."/>
            <person name="Dimitrov K.M."/>
            <person name="Suarez D.L."/>
            <person name="Swayne D.E."/>
        </authorList>
    </citation>
    <scope>NUCLEOTIDE SEQUENCE [LARGE SCALE GENOMIC DNA]</scope>
    <source>
        <strain evidence="2 3">CECT 7691</strain>
    </source>
</reference>
<feature type="domain" description="TfoX N-terminal" evidence="1">
    <location>
        <begin position="15"/>
        <end position="102"/>
    </location>
</feature>
<accession>A0A1Y5T6V9</accession>
<dbReference type="Proteomes" id="UP000193200">
    <property type="component" value="Unassembled WGS sequence"/>
</dbReference>
<dbReference type="InterPro" id="IPR007076">
    <property type="entry name" value="TfoX_N"/>
</dbReference>
<dbReference type="AlphaFoldDB" id="A0A1Y5T6V9"/>
<dbReference type="SUPFAM" id="SSF159894">
    <property type="entry name" value="YgaC/TfoX-N like"/>
    <property type="match status" value="1"/>
</dbReference>
<sequence>MAYDEEAAGRVRRCLSAIEGVTEIRMMGGLVFCVNGHMCCGVTGPALMVRVGPDRHAGALAEPSVRPLDIGGGRRPRAFVCVDPAGYADDAALAAWVGRGLAFVGSLAPKKTRQPKKRKPGTGG</sequence>
<protein>
    <recommendedName>
        <fullName evidence="1">TfoX N-terminal domain-containing protein</fullName>
    </recommendedName>
</protein>
<dbReference type="InParanoid" id="A0A1Y5T6V9"/>
<name>A0A1Y5T6V9_9PROT</name>
<organism evidence="2 3">
    <name type="scientific">Oceanibacterium hippocampi</name>
    <dbReference type="NCBI Taxonomy" id="745714"/>
    <lineage>
        <taxon>Bacteria</taxon>
        <taxon>Pseudomonadati</taxon>
        <taxon>Pseudomonadota</taxon>
        <taxon>Alphaproteobacteria</taxon>
        <taxon>Sneathiellales</taxon>
        <taxon>Sneathiellaceae</taxon>
        <taxon>Oceanibacterium</taxon>
    </lineage>
</organism>
<proteinExistence type="predicted"/>
<dbReference type="EMBL" id="FWFR01000002">
    <property type="protein sequence ID" value="SLN56750.1"/>
    <property type="molecule type" value="Genomic_DNA"/>
</dbReference>
<evidence type="ECO:0000313" key="2">
    <source>
        <dbReference type="EMBL" id="SLN56750.1"/>
    </source>
</evidence>
<dbReference type="Pfam" id="PF04993">
    <property type="entry name" value="TfoX_N"/>
    <property type="match status" value="1"/>
</dbReference>
<keyword evidence="3" id="KW-1185">Reference proteome</keyword>